<dbReference type="EMBL" id="BOPF01000031">
    <property type="protein sequence ID" value="GIJ49847.1"/>
    <property type="molecule type" value="Genomic_DNA"/>
</dbReference>
<evidence type="ECO:0000256" key="1">
    <source>
        <dbReference type="ARBA" id="ARBA00001954"/>
    </source>
</evidence>
<dbReference type="Gene3D" id="2.60.120.650">
    <property type="entry name" value="Cupin"/>
    <property type="match status" value="1"/>
</dbReference>
<feature type="domain" description="JmjC" evidence="5">
    <location>
        <begin position="151"/>
        <end position="299"/>
    </location>
</feature>
<reference evidence="6" key="1">
    <citation type="submission" date="2021-01" db="EMBL/GenBank/DDBJ databases">
        <title>Whole genome shotgun sequence of Virgisporangium aliadipatigenens NBRC 105644.</title>
        <authorList>
            <person name="Komaki H."/>
            <person name="Tamura T."/>
        </authorList>
    </citation>
    <scope>NUCLEOTIDE SEQUENCE</scope>
    <source>
        <strain evidence="6">NBRC 105644</strain>
    </source>
</reference>
<dbReference type="GO" id="GO:0051864">
    <property type="term" value="F:histone H3K36 demethylase activity"/>
    <property type="evidence" value="ECO:0007669"/>
    <property type="project" value="TreeGrafter"/>
</dbReference>
<evidence type="ECO:0000313" key="7">
    <source>
        <dbReference type="Proteomes" id="UP000619260"/>
    </source>
</evidence>
<dbReference type="PANTHER" id="PTHR13096:SF9">
    <property type="entry name" value="BIFUNCTIONAL LYSINE-SPECIFIC DEMETHYLASE AND HISTIDYL-HYDROXYLASE"/>
    <property type="match status" value="1"/>
</dbReference>
<evidence type="ECO:0000256" key="3">
    <source>
        <dbReference type="ARBA" id="ARBA00023004"/>
    </source>
</evidence>
<dbReference type="RefSeq" id="WP_203903297.1">
    <property type="nucleotide sequence ID" value="NZ_BOPF01000031.1"/>
</dbReference>
<dbReference type="GO" id="GO:0032453">
    <property type="term" value="F:histone H3K4 demethylase activity"/>
    <property type="evidence" value="ECO:0007669"/>
    <property type="project" value="TreeGrafter"/>
</dbReference>
<keyword evidence="2" id="KW-0479">Metal-binding</keyword>
<feature type="region of interest" description="Disordered" evidence="4">
    <location>
        <begin position="1"/>
        <end position="48"/>
    </location>
</feature>
<dbReference type="SUPFAM" id="SSF51197">
    <property type="entry name" value="Clavaminate synthase-like"/>
    <property type="match status" value="1"/>
</dbReference>
<comment type="caution">
    <text evidence="6">The sequence shown here is derived from an EMBL/GenBank/DDBJ whole genome shotgun (WGS) entry which is preliminary data.</text>
</comment>
<proteinExistence type="predicted"/>
<gene>
    <name evidence="6" type="ORF">Val02_67330</name>
</gene>
<evidence type="ECO:0000256" key="2">
    <source>
        <dbReference type="ARBA" id="ARBA00022723"/>
    </source>
</evidence>
<keyword evidence="3" id="KW-0408">Iron</keyword>
<dbReference type="Proteomes" id="UP000619260">
    <property type="component" value="Unassembled WGS sequence"/>
</dbReference>
<dbReference type="PANTHER" id="PTHR13096">
    <property type="entry name" value="MINA53 MYC INDUCED NUCLEAR ANTIGEN"/>
    <property type="match status" value="1"/>
</dbReference>
<dbReference type="PROSITE" id="PS51184">
    <property type="entry name" value="JMJC"/>
    <property type="match status" value="1"/>
</dbReference>
<protein>
    <recommendedName>
        <fullName evidence="5">JmjC domain-containing protein</fullName>
    </recommendedName>
</protein>
<evidence type="ECO:0000259" key="5">
    <source>
        <dbReference type="PROSITE" id="PS51184"/>
    </source>
</evidence>
<accession>A0A8J3YSJ1</accession>
<dbReference type="Pfam" id="PF08007">
    <property type="entry name" value="JmjC_2"/>
    <property type="match status" value="1"/>
</dbReference>
<organism evidence="6 7">
    <name type="scientific">Virgisporangium aliadipatigenens</name>
    <dbReference type="NCBI Taxonomy" id="741659"/>
    <lineage>
        <taxon>Bacteria</taxon>
        <taxon>Bacillati</taxon>
        <taxon>Actinomycetota</taxon>
        <taxon>Actinomycetes</taxon>
        <taxon>Micromonosporales</taxon>
        <taxon>Micromonosporaceae</taxon>
        <taxon>Virgisporangium</taxon>
    </lineage>
</organism>
<evidence type="ECO:0000313" key="6">
    <source>
        <dbReference type="EMBL" id="GIJ49847.1"/>
    </source>
</evidence>
<name>A0A8J3YSJ1_9ACTN</name>
<comment type="cofactor">
    <cofactor evidence="1">
        <name>Fe(2+)</name>
        <dbReference type="ChEBI" id="CHEBI:29033"/>
    </cofactor>
</comment>
<keyword evidence="7" id="KW-1185">Reference proteome</keyword>
<dbReference type="AlphaFoldDB" id="A0A8J3YSJ1"/>
<dbReference type="InterPro" id="IPR039994">
    <property type="entry name" value="NO66-like"/>
</dbReference>
<sequence>MTLTSRPQGSARPVAGSADRVSPPPAAPSGGDGHAASDGGAAARAGGGDRAAGVDRAALRRCVAVAPDEFATVHFGRTPLLSRPPDGFADLFDVTAVDSLLSERGLRTPFLRVAKEGRVLPAERFVGSGGTGAEVADQVLDEKVLALLGDGATLVLQGLHRLWPPLIRFAVGLRADLGHPVQINGYVTPPGNRGFATHYDTHDVFVLQIAGRKRWRIHPPVVPDPLERQPWGGRADEVSAAADGAPFLDEVFAPGDALYLPRGWLHSAQAVDELSVHLTIGVKSYTRHDLLGALLDLAVSEPSLRRGLPMGVDVTSAAGLAGELESTVDALRDWLSTVDAADVARLLGARDRTSARPAPLAPLAQLAAADALDPATPVALRPGLRPTLRPSGDRVIMSLYGRTLDFPGFCAPALERVLAGEPCRARDLPGLDDAADGMVLLRRLLREAVVVPL</sequence>
<evidence type="ECO:0000256" key="4">
    <source>
        <dbReference type="SAM" id="MobiDB-lite"/>
    </source>
</evidence>
<dbReference type="InterPro" id="IPR003347">
    <property type="entry name" value="JmjC_dom"/>
</dbReference>
<dbReference type="GO" id="GO:0046872">
    <property type="term" value="F:metal ion binding"/>
    <property type="evidence" value="ECO:0007669"/>
    <property type="project" value="UniProtKB-KW"/>
</dbReference>
<feature type="compositionally biased region" description="Low complexity" evidence="4">
    <location>
        <begin position="34"/>
        <end position="44"/>
    </location>
</feature>